<proteinExistence type="predicted"/>
<comment type="caution">
    <text evidence="5">The sequence shown here is derived from an EMBL/GenBank/DDBJ whole genome shotgun (WGS) entry which is preliminary data.</text>
</comment>
<protein>
    <submittedName>
        <fullName evidence="5">Thioredoxin</fullName>
    </submittedName>
</protein>
<reference evidence="5 6" key="1">
    <citation type="submission" date="2021-05" db="EMBL/GenBank/DDBJ databases">
        <title>Bacteria Genome sequencing.</title>
        <authorList>
            <person name="Takabe Y."/>
            <person name="Nakajima Y."/>
            <person name="Suzuki S."/>
            <person name="Shiozaki T."/>
        </authorList>
    </citation>
    <scope>NUCLEOTIDE SEQUENCE [LARGE SCALE GENOMIC DNA]</scope>
    <source>
        <strain evidence="5 6">AI_62</strain>
    </source>
</reference>
<dbReference type="InterPro" id="IPR036249">
    <property type="entry name" value="Thioredoxin-like_sf"/>
</dbReference>
<evidence type="ECO:0000313" key="5">
    <source>
        <dbReference type="EMBL" id="GIT94055.1"/>
    </source>
</evidence>
<dbReference type="InterPro" id="IPR013740">
    <property type="entry name" value="Redoxin"/>
</dbReference>
<dbReference type="Pfam" id="PF08534">
    <property type="entry name" value="Redoxin"/>
    <property type="match status" value="1"/>
</dbReference>
<feature type="domain" description="Thioredoxin" evidence="4">
    <location>
        <begin position="24"/>
        <end position="191"/>
    </location>
</feature>
<accession>A0ABQ4NHZ8</accession>
<dbReference type="PROSITE" id="PS51352">
    <property type="entry name" value="THIOREDOXIN_2"/>
    <property type="match status" value="1"/>
</dbReference>
<evidence type="ECO:0000256" key="3">
    <source>
        <dbReference type="ARBA" id="ARBA00023284"/>
    </source>
</evidence>
<name>A0ABQ4NHZ8_9RHOB</name>
<dbReference type="InterPro" id="IPR017937">
    <property type="entry name" value="Thioredoxin_CS"/>
</dbReference>
<dbReference type="PROSITE" id="PS00194">
    <property type="entry name" value="THIOREDOXIN_1"/>
    <property type="match status" value="1"/>
</dbReference>
<dbReference type="InterPro" id="IPR050553">
    <property type="entry name" value="Thioredoxin_ResA/DsbE_sf"/>
</dbReference>
<comment type="subcellular location">
    <subcellularLocation>
        <location evidence="1">Cell envelope</location>
    </subcellularLocation>
</comment>
<dbReference type="PANTHER" id="PTHR42852:SF13">
    <property type="entry name" value="PROTEIN DIPZ"/>
    <property type="match status" value="1"/>
</dbReference>
<evidence type="ECO:0000259" key="4">
    <source>
        <dbReference type="PROSITE" id="PS51352"/>
    </source>
</evidence>
<dbReference type="Proteomes" id="UP000786693">
    <property type="component" value="Unassembled WGS sequence"/>
</dbReference>
<keyword evidence="2" id="KW-0201">Cytochrome c-type biogenesis</keyword>
<evidence type="ECO:0000256" key="2">
    <source>
        <dbReference type="ARBA" id="ARBA00022748"/>
    </source>
</evidence>
<dbReference type="InterPro" id="IPR013766">
    <property type="entry name" value="Thioredoxin_domain"/>
</dbReference>
<dbReference type="SUPFAM" id="SSF52833">
    <property type="entry name" value="Thioredoxin-like"/>
    <property type="match status" value="1"/>
</dbReference>
<organism evidence="5 6">
    <name type="scientific">Jannaschia pagri</name>
    <dbReference type="NCBI Taxonomy" id="2829797"/>
    <lineage>
        <taxon>Bacteria</taxon>
        <taxon>Pseudomonadati</taxon>
        <taxon>Pseudomonadota</taxon>
        <taxon>Alphaproteobacteria</taxon>
        <taxon>Rhodobacterales</taxon>
        <taxon>Roseobacteraceae</taxon>
        <taxon>Jannaschia</taxon>
    </lineage>
</organism>
<sequence length="192" mass="20611">MALEDLDIGPSIMLRSLAFGLYGLAVTLATPAAALDPALLTGTMAKMQIDDPWRPSVETFAQADSTRGRLSDYAGDVVVLNFWATWCAPCRAEMPSLQALQDAMEDDGVEVVTVAFGRHNPMQMKRFWQDAGITSLPLHLDAGAELAKSMGVRGLPHTFILNRQGAVIAQLAGEADWAAPETMALLRAALAE</sequence>
<dbReference type="EMBL" id="BPFH01000001">
    <property type="protein sequence ID" value="GIT94055.1"/>
    <property type="molecule type" value="Genomic_DNA"/>
</dbReference>
<evidence type="ECO:0000313" key="6">
    <source>
        <dbReference type="Proteomes" id="UP000786693"/>
    </source>
</evidence>
<dbReference type="PANTHER" id="PTHR42852">
    <property type="entry name" value="THIOL:DISULFIDE INTERCHANGE PROTEIN DSBE"/>
    <property type="match status" value="1"/>
</dbReference>
<dbReference type="CDD" id="cd02966">
    <property type="entry name" value="TlpA_like_family"/>
    <property type="match status" value="1"/>
</dbReference>
<keyword evidence="3" id="KW-0676">Redox-active center</keyword>
<evidence type="ECO:0000256" key="1">
    <source>
        <dbReference type="ARBA" id="ARBA00004196"/>
    </source>
</evidence>
<keyword evidence="6" id="KW-1185">Reference proteome</keyword>
<gene>
    <name evidence="5" type="primary">tlpA</name>
    <name evidence="5" type="ORF">JANAI62_06780</name>
</gene>
<dbReference type="Gene3D" id="3.40.30.10">
    <property type="entry name" value="Glutaredoxin"/>
    <property type="match status" value="1"/>
</dbReference>